<dbReference type="Proteomes" id="UP000799436">
    <property type="component" value="Unassembled WGS sequence"/>
</dbReference>
<dbReference type="EMBL" id="ML995811">
    <property type="protein sequence ID" value="KAF2773307.1"/>
    <property type="molecule type" value="Genomic_DNA"/>
</dbReference>
<proteinExistence type="predicted"/>
<evidence type="ECO:0000313" key="1">
    <source>
        <dbReference type="EMBL" id="KAF2773307.1"/>
    </source>
</evidence>
<organism evidence="1 2">
    <name type="scientific">Teratosphaeria nubilosa</name>
    <dbReference type="NCBI Taxonomy" id="161662"/>
    <lineage>
        <taxon>Eukaryota</taxon>
        <taxon>Fungi</taxon>
        <taxon>Dikarya</taxon>
        <taxon>Ascomycota</taxon>
        <taxon>Pezizomycotina</taxon>
        <taxon>Dothideomycetes</taxon>
        <taxon>Dothideomycetidae</taxon>
        <taxon>Mycosphaerellales</taxon>
        <taxon>Teratosphaeriaceae</taxon>
        <taxon>Teratosphaeria</taxon>
    </lineage>
</organism>
<evidence type="ECO:0000313" key="2">
    <source>
        <dbReference type="Proteomes" id="UP000799436"/>
    </source>
</evidence>
<name>A0A6G1LK76_9PEZI</name>
<gene>
    <name evidence="1" type="ORF">EJ03DRAFT_125832</name>
</gene>
<accession>A0A6G1LK76</accession>
<reference evidence="1" key="1">
    <citation type="journal article" date="2020" name="Stud. Mycol.">
        <title>101 Dothideomycetes genomes: a test case for predicting lifestyles and emergence of pathogens.</title>
        <authorList>
            <person name="Haridas S."/>
            <person name="Albert R."/>
            <person name="Binder M."/>
            <person name="Bloem J."/>
            <person name="Labutti K."/>
            <person name="Salamov A."/>
            <person name="Andreopoulos B."/>
            <person name="Baker S."/>
            <person name="Barry K."/>
            <person name="Bills G."/>
            <person name="Bluhm B."/>
            <person name="Cannon C."/>
            <person name="Castanera R."/>
            <person name="Culley D."/>
            <person name="Daum C."/>
            <person name="Ezra D."/>
            <person name="Gonzalez J."/>
            <person name="Henrissat B."/>
            <person name="Kuo A."/>
            <person name="Liang C."/>
            <person name="Lipzen A."/>
            <person name="Lutzoni F."/>
            <person name="Magnuson J."/>
            <person name="Mondo S."/>
            <person name="Nolan M."/>
            <person name="Ohm R."/>
            <person name="Pangilinan J."/>
            <person name="Park H.-J."/>
            <person name="Ramirez L."/>
            <person name="Alfaro M."/>
            <person name="Sun H."/>
            <person name="Tritt A."/>
            <person name="Yoshinaga Y."/>
            <person name="Zwiers L.-H."/>
            <person name="Turgeon B."/>
            <person name="Goodwin S."/>
            <person name="Spatafora J."/>
            <person name="Crous P."/>
            <person name="Grigoriev I."/>
        </authorList>
    </citation>
    <scope>NUCLEOTIDE SEQUENCE</scope>
    <source>
        <strain evidence="1">CBS 116005</strain>
    </source>
</reference>
<protein>
    <submittedName>
        <fullName evidence="1">Uncharacterized protein</fullName>
    </submittedName>
</protein>
<sequence>MSDGMPRTSVCLILGVLLLPVVFYVKIKVSSDQKYGSMTFSRARPFVRLLCYEQTVRYRIAPHSPWRRTRCCWLARILSPQSYQEFSHPLASSRSSSEAMALYKAPAQVRRRIEFMYMGIAQCKPR</sequence>
<dbReference type="AlphaFoldDB" id="A0A6G1LK76"/>
<keyword evidence="2" id="KW-1185">Reference proteome</keyword>